<accession>A0A3P8BMR9</accession>
<protein>
    <submittedName>
        <fullName evidence="1 3">Uncharacterized protein</fullName>
    </submittedName>
</protein>
<dbReference type="Proteomes" id="UP000050761">
    <property type="component" value="Unassembled WGS sequence"/>
</dbReference>
<evidence type="ECO:0000313" key="1">
    <source>
        <dbReference type="EMBL" id="VDP27192.1"/>
    </source>
</evidence>
<name>A0A183GGP3_HELPZ</name>
<accession>A0A183GGP3</accession>
<organism evidence="2 3">
    <name type="scientific">Heligmosomoides polygyrus</name>
    <name type="common">Parasitic roundworm</name>
    <dbReference type="NCBI Taxonomy" id="6339"/>
    <lineage>
        <taxon>Eukaryota</taxon>
        <taxon>Metazoa</taxon>
        <taxon>Ecdysozoa</taxon>
        <taxon>Nematoda</taxon>
        <taxon>Chromadorea</taxon>
        <taxon>Rhabditida</taxon>
        <taxon>Rhabditina</taxon>
        <taxon>Rhabditomorpha</taxon>
        <taxon>Strongyloidea</taxon>
        <taxon>Heligmosomidae</taxon>
        <taxon>Heligmosomoides</taxon>
    </lineage>
</organism>
<proteinExistence type="predicted"/>
<evidence type="ECO:0000313" key="2">
    <source>
        <dbReference type="Proteomes" id="UP000050761"/>
    </source>
</evidence>
<evidence type="ECO:0000313" key="3">
    <source>
        <dbReference type="WBParaSite" id="HPBE_0002165801-mRNA-1"/>
    </source>
</evidence>
<dbReference type="AlphaFoldDB" id="A0A183GGP3"/>
<dbReference type="WBParaSite" id="HPBE_0002165801-mRNA-1">
    <property type="protein sequence ID" value="HPBE_0002165801-mRNA-1"/>
    <property type="gene ID" value="HPBE_0002165801"/>
</dbReference>
<dbReference type="EMBL" id="UZAH01033215">
    <property type="protein sequence ID" value="VDP27192.1"/>
    <property type="molecule type" value="Genomic_DNA"/>
</dbReference>
<gene>
    <name evidence="1" type="ORF">HPBE_LOCUS21658</name>
</gene>
<keyword evidence="2" id="KW-1185">Reference proteome</keyword>
<sequence>MKLSFPIDIREEMQRFQLICSFRRLEPLARRRAQFAWSWMTSRPAASSPELACIPSCSNHQRVGHEVRACTISDSRRNELDKREYTRVRVERTHETLLRDRQRQQKPDRRRTEGACSLYDTENALNLKHLALNTVQFTA</sequence>
<reference evidence="1 2" key="1">
    <citation type="submission" date="2018-11" db="EMBL/GenBank/DDBJ databases">
        <authorList>
            <consortium name="Pathogen Informatics"/>
        </authorList>
    </citation>
    <scope>NUCLEOTIDE SEQUENCE [LARGE SCALE GENOMIC DNA]</scope>
</reference>
<reference evidence="3" key="2">
    <citation type="submission" date="2019-09" db="UniProtKB">
        <authorList>
            <consortium name="WormBaseParasite"/>
        </authorList>
    </citation>
    <scope>IDENTIFICATION</scope>
</reference>